<keyword evidence="15 17" id="KW-0472">Membrane</keyword>
<feature type="transmembrane region" description="Helical" evidence="17">
    <location>
        <begin position="376"/>
        <end position="397"/>
    </location>
</feature>
<feature type="transmembrane region" description="Helical" evidence="17">
    <location>
        <begin position="107"/>
        <end position="127"/>
    </location>
</feature>
<evidence type="ECO:0000259" key="18">
    <source>
        <dbReference type="Pfam" id="PF00361"/>
    </source>
</evidence>
<geneLocation type="mitochondrion" evidence="19"/>
<evidence type="ECO:0000256" key="9">
    <source>
        <dbReference type="ARBA" id="ARBA00022967"/>
    </source>
</evidence>
<organism evidence="19">
    <name type="scientific">Pseudogarypus banksi</name>
    <dbReference type="NCBI Taxonomy" id="1131925"/>
    <lineage>
        <taxon>Eukaryota</taxon>
        <taxon>Metazoa</taxon>
        <taxon>Ecdysozoa</taxon>
        <taxon>Arthropoda</taxon>
        <taxon>Chelicerata</taxon>
        <taxon>Arachnida</taxon>
        <taxon>Pseudoscorpiones</taxon>
        <taxon>Feaelloidea</taxon>
        <taxon>Pseudogarypidae</taxon>
        <taxon>Pseudogarypus</taxon>
    </lineage>
</organism>
<evidence type="ECO:0000256" key="10">
    <source>
        <dbReference type="ARBA" id="ARBA00022982"/>
    </source>
</evidence>
<feature type="transmembrane region" description="Helical" evidence="17">
    <location>
        <begin position="293"/>
        <end position="312"/>
    </location>
</feature>
<evidence type="ECO:0000256" key="17">
    <source>
        <dbReference type="RuleBase" id="RU003297"/>
    </source>
</evidence>
<dbReference type="InterPro" id="IPR001750">
    <property type="entry name" value="ND/Mrp_TM"/>
</dbReference>
<protein>
    <recommendedName>
        <fullName evidence="5 17">NADH-ubiquinone oxidoreductase chain 4</fullName>
        <ecNumber evidence="4 17">7.1.1.2</ecNumber>
    </recommendedName>
</protein>
<comment type="subcellular location">
    <subcellularLocation>
        <location evidence="2 17">Mitochondrion membrane</location>
        <topology evidence="2 17">Multi-pass membrane protein</topology>
    </subcellularLocation>
</comment>
<feature type="transmembrane region" description="Helical" evidence="17">
    <location>
        <begin position="50"/>
        <end position="70"/>
    </location>
</feature>
<comment type="catalytic activity">
    <reaction evidence="16 17">
        <text>a ubiquinone + NADH + 5 H(+)(in) = a ubiquinol + NAD(+) + 4 H(+)(out)</text>
        <dbReference type="Rhea" id="RHEA:29091"/>
        <dbReference type="Rhea" id="RHEA-COMP:9565"/>
        <dbReference type="Rhea" id="RHEA-COMP:9566"/>
        <dbReference type="ChEBI" id="CHEBI:15378"/>
        <dbReference type="ChEBI" id="CHEBI:16389"/>
        <dbReference type="ChEBI" id="CHEBI:17976"/>
        <dbReference type="ChEBI" id="CHEBI:57540"/>
        <dbReference type="ChEBI" id="CHEBI:57945"/>
        <dbReference type="EC" id="7.1.1.2"/>
    </reaction>
</comment>
<evidence type="ECO:0000256" key="3">
    <source>
        <dbReference type="ARBA" id="ARBA00009025"/>
    </source>
</evidence>
<evidence type="ECO:0000256" key="14">
    <source>
        <dbReference type="ARBA" id="ARBA00023128"/>
    </source>
</evidence>
<dbReference type="InterPro" id="IPR003918">
    <property type="entry name" value="NADH_UbQ_OxRdtase"/>
</dbReference>
<dbReference type="GO" id="GO:0008137">
    <property type="term" value="F:NADH dehydrogenase (ubiquinone) activity"/>
    <property type="evidence" value="ECO:0007669"/>
    <property type="project" value="UniProtKB-UniRule"/>
</dbReference>
<proteinExistence type="inferred from homology"/>
<evidence type="ECO:0000256" key="6">
    <source>
        <dbReference type="ARBA" id="ARBA00022448"/>
    </source>
</evidence>
<evidence type="ECO:0000256" key="8">
    <source>
        <dbReference type="ARBA" id="ARBA00022692"/>
    </source>
</evidence>
<comment type="similarity">
    <text evidence="3 17">Belongs to the complex I subunit 4 family.</text>
</comment>
<feature type="transmembrane region" description="Helical" evidence="17">
    <location>
        <begin position="210"/>
        <end position="232"/>
    </location>
</feature>
<dbReference type="GO" id="GO:0031966">
    <property type="term" value="C:mitochondrial membrane"/>
    <property type="evidence" value="ECO:0007669"/>
    <property type="project" value="UniProtKB-SubCell"/>
</dbReference>
<dbReference type="Pfam" id="PF00361">
    <property type="entry name" value="Proton_antipo_M"/>
    <property type="match status" value="1"/>
</dbReference>
<dbReference type="GO" id="GO:0048039">
    <property type="term" value="F:ubiquinone binding"/>
    <property type="evidence" value="ECO:0007669"/>
    <property type="project" value="TreeGrafter"/>
</dbReference>
<dbReference type="AlphaFoldDB" id="H9MFJ2"/>
<keyword evidence="13 17" id="KW-0830">Ubiquinone</keyword>
<keyword evidence="8 17" id="KW-0812">Transmembrane</keyword>
<reference evidence="19" key="1">
    <citation type="journal article" date="2012" name="BMC Evol. Biol.">
        <title>Pseudoscorpion mitochondria show rearranged genes and genome-wide reductions of RNA gene sizes and inferred structures, yet typical nucleotide composition bias.</title>
        <authorList>
            <person name="Ovchinnikov S."/>
            <person name="Masta S.E."/>
        </authorList>
    </citation>
    <scope>NUCLEOTIDE SEQUENCE</scope>
</reference>
<evidence type="ECO:0000256" key="4">
    <source>
        <dbReference type="ARBA" id="ARBA00012944"/>
    </source>
</evidence>
<comment type="function">
    <text evidence="1">Core subunit of the mitochondrial membrane respiratory chain NADH dehydrogenase (Complex I) that is believed to belong to the minimal assembly required for catalysis. Complex I functions in the transfer of electrons from NADH to the respiratory chain. The immediate electron acceptor for the enzyme is believed to be ubiquinone.</text>
</comment>
<feature type="transmembrane region" description="Helical" evidence="17">
    <location>
        <begin position="350"/>
        <end position="369"/>
    </location>
</feature>
<evidence type="ECO:0000256" key="5">
    <source>
        <dbReference type="ARBA" id="ARBA00021006"/>
    </source>
</evidence>
<evidence type="ECO:0000313" key="19">
    <source>
        <dbReference type="EMBL" id="AEX37737.1"/>
    </source>
</evidence>
<dbReference type="PANTHER" id="PTHR43507">
    <property type="entry name" value="NADH-UBIQUINONE OXIDOREDUCTASE CHAIN 4"/>
    <property type="match status" value="1"/>
</dbReference>
<feature type="transmembrane region" description="Helical" evidence="17">
    <location>
        <begin position="139"/>
        <end position="158"/>
    </location>
</feature>
<dbReference type="EC" id="7.1.1.2" evidence="4 17"/>
<keyword evidence="10 17" id="KW-0249">Electron transport</keyword>
<feature type="transmembrane region" description="Helical" evidence="17">
    <location>
        <begin position="324"/>
        <end position="344"/>
    </location>
</feature>
<evidence type="ECO:0000256" key="7">
    <source>
        <dbReference type="ARBA" id="ARBA00022660"/>
    </source>
</evidence>
<keyword evidence="7 17" id="KW-0679">Respiratory chain</keyword>
<evidence type="ECO:0000256" key="2">
    <source>
        <dbReference type="ARBA" id="ARBA00004225"/>
    </source>
</evidence>
<evidence type="ECO:0000256" key="13">
    <source>
        <dbReference type="ARBA" id="ARBA00023075"/>
    </source>
</evidence>
<accession>H9MFJ2</accession>
<feature type="domain" description="NADH:quinone oxidoreductase/Mrp antiporter transmembrane" evidence="18">
    <location>
        <begin position="102"/>
        <end position="384"/>
    </location>
</feature>
<feature type="transmembrane region" description="Helical" evidence="17">
    <location>
        <begin position="409"/>
        <end position="432"/>
    </location>
</feature>
<evidence type="ECO:0000256" key="15">
    <source>
        <dbReference type="ARBA" id="ARBA00023136"/>
    </source>
</evidence>
<keyword evidence="14 17" id="KW-0496">Mitochondrion</keyword>
<feature type="transmembrane region" description="Helical" evidence="17">
    <location>
        <begin position="238"/>
        <end position="260"/>
    </location>
</feature>
<keyword evidence="11 17" id="KW-1133">Transmembrane helix</keyword>
<feature type="transmembrane region" description="Helical" evidence="17">
    <location>
        <begin position="82"/>
        <end position="101"/>
    </location>
</feature>
<evidence type="ECO:0000256" key="12">
    <source>
        <dbReference type="ARBA" id="ARBA00023027"/>
    </source>
</evidence>
<name>H9MFJ2_9ARAC</name>
<feature type="transmembrane region" description="Helical" evidence="17">
    <location>
        <begin position="267"/>
        <end position="287"/>
    </location>
</feature>
<feature type="transmembrane region" description="Helical" evidence="17">
    <location>
        <begin position="178"/>
        <end position="198"/>
    </location>
</feature>
<dbReference type="EMBL" id="JQ040544">
    <property type="protein sequence ID" value="AEX37737.1"/>
    <property type="molecule type" value="Genomic_DNA"/>
</dbReference>
<evidence type="ECO:0000256" key="1">
    <source>
        <dbReference type="ARBA" id="ARBA00003257"/>
    </source>
</evidence>
<keyword evidence="9" id="KW-1278">Translocase</keyword>
<sequence length="438" mass="50921">MMMLLFLGFIFSCLNLFILISIMLLFFLLFMLKYYWSINEFMNFCMIDNVSCYLIMLTLWVVILVLLKGLDLKCFLNLMNYNYYMMIFILGFILMVCFLLKNFFIFYLFFELALVPLFMLIYFWGYYPERMSAGVYMMLYTIFSSLPLLVTLIIVWKISASLTIWMMKFYTPLNYNKLMLIFLLFSFLIKSPMFYFHLWLPKAHTQAPVFGSMILAGVVLKLGGYGLIRVLFLVDWSLLMEIFLILGLLGALWGGMVSLCQKDFKMLIAYSSISHMGMVIYGVLGAYKISVLGSLMMMVAHGLCSSGLFFILDLLYTRVFTRSVLLLKGSLILFVGGLMFYWFMLIIGNFSSPPSLGLLSEILILVSIFSYNLKMILVIFLLLMMLVAWYSLFLFIFNFHGDICLMNGLIIISMVDYINLFCHLLPLNLLILKMGVFY</sequence>
<evidence type="ECO:0000256" key="16">
    <source>
        <dbReference type="ARBA" id="ARBA00049551"/>
    </source>
</evidence>
<dbReference type="GO" id="GO:0042773">
    <property type="term" value="P:ATP synthesis coupled electron transport"/>
    <property type="evidence" value="ECO:0007669"/>
    <property type="project" value="InterPro"/>
</dbReference>
<keyword evidence="12 17" id="KW-0520">NAD</keyword>
<feature type="transmembrane region" description="Helical" evidence="17">
    <location>
        <begin position="7"/>
        <end position="30"/>
    </location>
</feature>
<keyword evidence="6 17" id="KW-0813">Transport</keyword>
<gene>
    <name evidence="19" type="primary">ND4</name>
</gene>
<dbReference type="PRINTS" id="PR01437">
    <property type="entry name" value="NUOXDRDTASE4"/>
</dbReference>
<dbReference type="PANTHER" id="PTHR43507:SF20">
    <property type="entry name" value="NADH-UBIQUINONE OXIDOREDUCTASE CHAIN 4"/>
    <property type="match status" value="1"/>
</dbReference>
<comment type="function">
    <text evidence="17">Core subunit of the mitochondrial membrane respiratory chain NADH dehydrogenase (Complex I) which catalyzes electron transfer from NADH through the respiratory chain, using ubiquinone as an electron acceptor. Essential for the catalytic activity and assembly of complex I.</text>
</comment>
<evidence type="ECO:0000256" key="11">
    <source>
        <dbReference type="ARBA" id="ARBA00022989"/>
    </source>
</evidence>
<dbReference type="GO" id="GO:0003954">
    <property type="term" value="F:NADH dehydrogenase activity"/>
    <property type="evidence" value="ECO:0007669"/>
    <property type="project" value="TreeGrafter"/>
</dbReference>
<dbReference type="GO" id="GO:0015990">
    <property type="term" value="P:electron transport coupled proton transport"/>
    <property type="evidence" value="ECO:0007669"/>
    <property type="project" value="TreeGrafter"/>
</dbReference>